<feature type="domain" description="Thioesterase" evidence="3">
    <location>
        <begin position="56"/>
        <end position="131"/>
    </location>
</feature>
<evidence type="ECO:0000256" key="1">
    <source>
        <dbReference type="ARBA" id="ARBA00008324"/>
    </source>
</evidence>
<evidence type="ECO:0000259" key="3">
    <source>
        <dbReference type="Pfam" id="PF03061"/>
    </source>
</evidence>
<evidence type="ECO:0000313" key="5">
    <source>
        <dbReference type="Proteomes" id="UP000606008"/>
    </source>
</evidence>
<dbReference type="RefSeq" id="WP_166693407.1">
    <property type="nucleotide sequence ID" value="NZ_WAEL01000008.1"/>
</dbReference>
<dbReference type="InterPro" id="IPR029069">
    <property type="entry name" value="HotDog_dom_sf"/>
</dbReference>
<dbReference type="InterPro" id="IPR003736">
    <property type="entry name" value="PAAI_dom"/>
</dbReference>
<evidence type="ECO:0000256" key="2">
    <source>
        <dbReference type="ARBA" id="ARBA00022801"/>
    </source>
</evidence>
<comment type="similarity">
    <text evidence="1">Belongs to the thioesterase PaaI family.</text>
</comment>
<dbReference type="PANTHER" id="PTHR21660:SF1">
    <property type="entry name" value="ACYL-COENZYME A THIOESTERASE 13"/>
    <property type="match status" value="1"/>
</dbReference>
<keyword evidence="2" id="KW-0378">Hydrolase</keyword>
<dbReference type="Gene3D" id="3.10.129.10">
    <property type="entry name" value="Hotdog Thioesterase"/>
    <property type="match status" value="1"/>
</dbReference>
<organism evidence="4 5">
    <name type="scientific">Fibrivirga algicola</name>
    <dbReference type="NCBI Taxonomy" id="2950420"/>
    <lineage>
        <taxon>Bacteria</taxon>
        <taxon>Pseudomonadati</taxon>
        <taxon>Bacteroidota</taxon>
        <taxon>Cytophagia</taxon>
        <taxon>Cytophagales</taxon>
        <taxon>Spirosomataceae</taxon>
        <taxon>Fibrivirga</taxon>
    </lineage>
</organism>
<dbReference type="PANTHER" id="PTHR21660">
    <property type="entry name" value="THIOESTERASE SUPERFAMILY MEMBER-RELATED"/>
    <property type="match status" value="1"/>
</dbReference>
<dbReference type="EMBL" id="WAEL01000008">
    <property type="protein sequence ID" value="NID12642.1"/>
    <property type="molecule type" value="Genomic_DNA"/>
</dbReference>
<keyword evidence="5" id="KW-1185">Reference proteome</keyword>
<comment type="caution">
    <text evidence="4">The sequence shown here is derived from an EMBL/GenBank/DDBJ whole genome shotgun (WGS) entry which is preliminary data.</text>
</comment>
<proteinExistence type="inferred from homology"/>
<gene>
    <name evidence="4" type="ORF">F7231_20900</name>
</gene>
<dbReference type="InterPro" id="IPR006683">
    <property type="entry name" value="Thioestr_dom"/>
</dbReference>
<evidence type="ECO:0000313" key="4">
    <source>
        <dbReference type="EMBL" id="NID12642.1"/>
    </source>
</evidence>
<dbReference type="InterPro" id="IPR039298">
    <property type="entry name" value="ACOT13"/>
</dbReference>
<name>A0ABX0QKJ8_9BACT</name>
<dbReference type="Pfam" id="PF03061">
    <property type="entry name" value="4HBT"/>
    <property type="match status" value="1"/>
</dbReference>
<dbReference type="CDD" id="cd03443">
    <property type="entry name" value="PaaI_thioesterase"/>
    <property type="match status" value="1"/>
</dbReference>
<reference evidence="4" key="1">
    <citation type="submission" date="2024-05" db="EMBL/GenBank/DDBJ databases">
        <authorList>
            <person name="Jung D.-H."/>
        </authorList>
    </citation>
    <scope>NUCLEOTIDE SEQUENCE</scope>
    <source>
        <strain evidence="4">JA-25</strain>
    </source>
</reference>
<dbReference type="Proteomes" id="UP000606008">
    <property type="component" value="Unassembled WGS sequence"/>
</dbReference>
<sequence>MEINQRLAVFQALIGQPMNQSPSGVGRWLNGTLIEVDEGRIVARYVVRDDMVNPMQVLHGGAASAILDDLCGLTVFAMGREFAFTSVNLAIDFLNAARLGDELTAEANVVRAGRNIIHVEGRITSATGKLIAKCSTNLVQTGIKL</sequence>
<dbReference type="SUPFAM" id="SSF54637">
    <property type="entry name" value="Thioesterase/thiol ester dehydrase-isomerase"/>
    <property type="match status" value="1"/>
</dbReference>
<accession>A0ABX0QKJ8</accession>
<protein>
    <submittedName>
        <fullName evidence="4">PaaI family thioesterase</fullName>
    </submittedName>
</protein>
<dbReference type="NCBIfam" id="TIGR00369">
    <property type="entry name" value="unchar_dom_1"/>
    <property type="match status" value="1"/>
</dbReference>